<evidence type="ECO:0000256" key="3">
    <source>
        <dbReference type="ARBA" id="ARBA00022801"/>
    </source>
</evidence>
<protein>
    <submittedName>
        <fullName evidence="4">O-Glycosyl hydrolase</fullName>
    </submittedName>
</protein>
<comment type="similarity">
    <text evidence="1">Belongs to the glycosyl hydrolase 30 family.</text>
</comment>
<dbReference type="InterPro" id="IPR001139">
    <property type="entry name" value="Glyco_hydro_30"/>
</dbReference>
<dbReference type="OrthoDB" id="9806701at2"/>
<dbReference type="GO" id="GO:0004348">
    <property type="term" value="F:glucosylceramidase activity"/>
    <property type="evidence" value="ECO:0007669"/>
    <property type="project" value="InterPro"/>
</dbReference>
<dbReference type="Gene3D" id="2.60.40.1180">
    <property type="entry name" value="Golgi alpha-mannosidase II"/>
    <property type="match status" value="1"/>
</dbReference>
<dbReference type="GO" id="GO:0006665">
    <property type="term" value="P:sphingolipid metabolic process"/>
    <property type="evidence" value="ECO:0007669"/>
    <property type="project" value="InterPro"/>
</dbReference>
<dbReference type="RefSeq" id="WP_139249653.1">
    <property type="nucleotide sequence ID" value="NZ_FQUM01000003.1"/>
</dbReference>
<keyword evidence="2" id="KW-0732">Signal</keyword>
<evidence type="ECO:0000313" key="4">
    <source>
        <dbReference type="EMBL" id="SHF11229.1"/>
    </source>
</evidence>
<dbReference type="GO" id="GO:0016020">
    <property type="term" value="C:membrane"/>
    <property type="evidence" value="ECO:0007669"/>
    <property type="project" value="GOC"/>
</dbReference>
<dbReference type="STRING" id="1484053.SAMN05444274_103528"/>
<evidence type="ECO:0000256" key="1">
    <source>
        <dbReference type="ARBA" id="ARBA00005382"/>
    </source>
</evidence>
<keyword evidence="3 4" id="KW-0378">Hydrolase</keyword>
<dbReference type="AlphaFoldDB" id="A0A1M4YZI8"/>
<reference evidence="5" key="1">
    <citation type="submission" date="2016-11" db="EMBL/GenBank/DDBJ databases">
        <authorList>
            <person name="Varghese N."/>
            <person name="Submissions S."/>
        </authorList>
    </citation>
    <scope>NUCLEOTIDE SEQUENCE [LARGE SCALE GENOMIC DNA]</scope>
    <source>
        <strain evidence="5">DSM 26910</strain>
    </source>
</reference>
<organism evidence="4 5">
    <name type="scientific">Mariniphaga anaerophila</name>
    <dbReference type="NCBI Taxonomy" id="1484053"/>
    <lineage>
        <taxon>Bacteria</taxon>
        <taxon>Pseudomonadati</taxon>
        <taxon>Bacteroidota</taxon>
        <taxon>Bacteroidia</taxon>
        <taxon>Marinilabiliales</taxon>
        <taxon>Prolixibacteraceae</taxon>
        <taxon>Mariniphaga</taxon>
    </lineage>
</organism>
<keyword evidence="5" id="KW-1185">Reference proteome</keyword>
<sequence length="492" mass="55875">MKQIARKIYLLAIISGVFLQCTKSEPSLPDDSIPEKKYKEITIHINFNKTFQIIDGFGFFGAYDVWWGDDTNMWNDAWGEKVITDLGITIWRNEIYPPETGHAQQDADWNKQLPTVRGLKKKADQHGVPLKFVATVWSPPSDFKWAIQHAWAGDTEATRWEDSNVTTKNGGTLSPHKYTEYADWLNNNIQLYKNEGIDIYALSLQNEPAFSQSFNSCQYTVSWYNDLLINVVPKVKTIFPDTKIFGSENMLLTEGKDENWPWFYHSGILENNEAASNLDILAVHGYNDGILPTSGSELVKMWNNHTEHFAKPLNKKTWMSETSGYTESWEIKDGKPGAFNLGLDIMTALNYGNVAAWIWWQGSQKDGIGEYNLMSGTTPGKKYFVSKHYYRYIRPGAIRTEATVPSDEKEVFVTSFKHTDKRTSTIVIINAGETKSISIEGNNLPDEFEMYRTSELLPEKCSLIETIKSGAKNYFILPENSIITLQSGGSPL</sequence>
<dbReference type="Gene3D" id="3.20.20.80">
    <property type="entry name" value="Glycosidases"/>
    <property type="match status" value="1"/>
</dbReference>
<dbReference type="EMBL" id="FQUM01000003">
    <property type="protein sequence ID" value="SHF11229.1"/>
    <property type="molecule type" value="Genomic_DNA"/>
</dbReference>
<dbReference type="InterPro" id="IPR017853">
    <property type="entry name" value="GH"/>
</dbReference>
<evidence type="ECO:0000313" key="5">
    <source>
        <dbReference type="Proteomes" id="UP000184164"/>
    </source>
</evidence>
<gene>
    <name evidence="4" type="ORF">SAMN05444274_103528</name>
</gene>
<proteinExistence type="inferred from homology"/>
<name>A0A1M4YZI8_9BACT</name>
<dbReference type="PANTHER" id="PTHR11069:SF38">
    <property type="entry name" value="GLUCURONOXYLANASE XYNC"/>
    <property type="match status" value="1"/>
</dbReference>
<accession>A0A1M4YZI8</accession>
<dbReference type="InterPro" id="IPR013780">
    <property type="entry name" value="Glyco_hydro_b"/>
</dbReference>
<dbReference type="SUPFAM" id="SSF51445">
    <property type="entry name" value="(Trans)glycosidases"/>
    <property type="match status" value="1"/>
</dbReference>
<evidence type="ECO:0000256" key="2">
    <source>
        <dbReference type="ARBA" id="ARBA00022729"/>
    </source>
</evidence>
<dbReference type="PANTHER" id="PTHR11069">
    <property type="entry name" value="GLUCOSYLCERAMIDASE"/>
    <property type="match status" value="1"/>
</dbReference>
<dbReference type="Proteomes" id="UP000184164">
    <property type="component" value="Unassembled WGS sequence"/>
</dbReference>